<evidence type="ECO:0000256" key="1">
    <source>
        <dbReference type="ARBA" id="ARBA00011063"/>
    </source>
</evidence>
<dbReference type="InterPro" id="IPR036196">
    <property type="entry name" value="Ptyr_pPase_sf"/>
</dbReference>
<feature type="active site" description="Proton donor" evidence="6">
    <location>
        <position position="119"/>
    </location>
</feature>
<feature type="domain" description="Phosphotyrosine protein phosphatase I" evidence="7">
    <location>
        <begin position="3"/>
        <end position="145"/>
    </location>
</feature>
<dbReference type="Proteomes" id="UP000199169">
    <property type="component" value="Unassembled WGS sequence"/>
</dbReference>
<dbReference type="CDD" id="cd16343">
    <property type="entry name" value="LMWPTP"/>
    <property type="match status" value="1"/>
</dbReference>
<dbReference type="PANTHER" id="PTHR11717:SF31">
    <property type="entry name" value="LOW MOLECULAR WEIGHT PROTEIN-TYROSINE-PHOSPHATASE ETP-RELATED"/>
    <property type="match status" value="1"/>
</dbReference>
<dbReference type="PRINTS" id="PR00719">
    <property type="entry name" value="LMWPTPASE"/>
</dbReference>
<reference evidence="8 9" key="1">
    <citation type="submission" date="2016-06" db="EMBL/GenBank/DDBJ databases">
        <authorList>
            <person name="Kjaerup R.B."/>
            <person name="Dalgaard T.S."/>
            <person name="Juul-Madsen H.R."/>
        </authorList>
    </citation>
    <scope>NUCLEOTIDE SEQUENCE [LARGE SCALE GENOMIC DNA]</scope>
    <source>
        <strain evidence="8">3</strain>
    </source>
</reference>
<comment type="similarity">
    <text evidence="1">Belongs to the low molecular weight phosphotyrosine protein phosphatase family.</text>
</comment>
<dbReference type="InterPro" id="IPR050438">
    <property type="entry name" value="LMW_PTPase"/>
</dbReference>
<proteinExistence type="inferred from homology"/>
<keyword evidence="3" id="KW-0378">Hydrolase</keyword>
<keyword evidence="4" id="KW-0904">Protein phosphatase</keyword>
<evidence type="ECO:0000313" key="9">
    <source>
        <dbReference type="Proteomes" id="UP000199169"/>
    </source>
</evidence>
<dbReference type="RefSeq" id="WP_186408365.1">
    <property type="nucleotide sequence ID" value="NZ_FLQX01000138.1"/>
</dbReference>
<evidence type="ECO:0000259" key="7">
    <source>
        <dbReference type="SMART" id="SM00226"/>
    </source>
</evidence>
<dbReference type="EC" id="3.1.3.48" evidence="2"/>
<organism evidence="8 9">
    <name type="scientific">Candidatus Accumulibacter aalborgensis</name>
    <dbReference type="NCBI Taxonomy" id="1860102"/>
    <lineage>
        <taxon>Bacteria</taxon>
        <taxon>Pseudomonadati</taxon>
        <taxon>Pseudomonadota</taxon>
        <taxon>Betaproteobacteria</taxon>
        <taxon>Candidatus Accumulibacter</taxon>
    </lineage>
</organism>
<dbReference type="Gene3D" id="3.40.50.2300">
    <property type="match status" value="1"/>
</dbReference>
<dbReference type="STRING" id="1860102.ACCAA_60011"/>
<feature type="active site" description="Nucleophile" evidence="6">
    <location>
        <position position="9"/>
    </location>
</feature>
<accession>A0A1A8XVK9</accession>
<dbReference type="GO" id="GO:0004725">
    <property type="term" value="F:protein tyrosine phosphatase activity"/>
    <property type="evidence" value="ECO:0007669"/>
    <property type="project" value="UniProtKB-EC"/>
</dbReference>
<comment type="catalytic activity">
    <reaction evidence="5">
        <text>O-phospho-L-tyrosyl-[protein] + H2O = L-tyrosyl-[protein] + phosphate</text>
        <dbReference type="Rhea" id="RHEA:10684"/>
        <dbReference type="Rhea" id="RHEA-COMP:10136"/>
        <dbReference type="Rhea" id="RHEA-COMP:20101"/>
        <dbReference type="ChEBI" id="CHEBI:15377"/>
        <dbReference type="ChEBI" id="CHEBI:43474"/>
        <dbReference type="ChEBI" id="CHEBI:46858"/>
        <dbReference type="ChEBI" id="CHEBI:61978"/>
        <dbReference type="EC" id="3.1.3.48"/>
    </reaction>
</comment>
<dbReference type="SUPFAM" id="SSF52788">
    <property type="entry name" value="Phosphotyrosine protein phosphatases I"/>
    <property type="match status" value="1"/>
</dbReference>
<dbReference type="EMBL" id="FLQX01000138">
    <property type="protein sequence ID" value="SBT08622.1"/>
    <property type="molecule type" value="Genomic_DNA"/>
</dbReference>
<dbReference type="InterPro" id="IPR023485">
    <property type="entry name" value="Ptyr_pPase"/>
</dbReference>
<evidence type="ECO:0000256" key="4">
    <source>
        <dbReference type="ARBA" id="ARBA00022912"/>
    </source>
</evidence>
<dbReference type="AlphaFoldDB" id="A0A1A8XVK9"/>
<evidence type="ECO:0000313" key="8">
    <source>
        <dbReference type="EMBL" id="SBT08622.1"/>
    </source>
</evidence>
<evidence type="ECO:0000256" key="3">
    <source>
        <dbReference type="ARBA" id="ARBA00022801"/>
    </source>
</evidence>
<protein>
    <recommendedName>
        <fullName evidence="2">protein-tyrosine-phosphatase</fullName>
        <ecNumber evidence="2">3.1.3.48</ecNumber>
    </recommendedName>
</protein>
<dbReference type="SMART" id="SM00226">
    <property type="entry name" value="LMWPc"/>
    <property type="match status" value="1"/>
</dbReference>
<feature type="active site" evidence="6">
    <location>
        <position position="15"/>
    </location>
</feature>
<evidence type="ECO:0000256" key="2">
    <source>
        <dbReference type="ARBA" id="ARBA00013064"/>
    </source>
</evidence>
<sequence>MFNTILVVCTGNICRSPVAEYLLRQELESSVCWEGRVVSAGIGALVNHPADETAQAMMQARGLDLGAHRATQLTIEHLRQADLVLVMEKHHRQAIFALDPTARGKTFLLGHWIDGDIPDPYQRGEQAHTDAVKLIDAAIKPWLGKLTSAG</sequence>
<dbReference type="Pfam" id="PF01451">
    <property type="entry name" value="LMWPc"/>
    <property type="match status" value="1"/>
</dbReference>
<dbReference type="InterPro" id="IPR017867">
    <property type="entry name" value="Tyr_phospatase_low_mol_wt"/>
</dbReference>
<dbReference type="PANTHER" id="PTHR11717">
    <property type="entry name" value="LOW MOLECULAR WEIGHT PROTEIN TYROSINE PHOSPHATASE"/>
    <property type="match status" value="1"/>
</dbReference>
<gene>
    <name evidence="8" type="primary">etp</name>
    <name evidence="8" type="ORF">ACCAA_60011</name>
</gene>
<name>A0A1A8XVK9_9PROT</name>
<evidence type="ECO:0000256" key="5">
    <source>
        <dbReference type="ARBA" id="ARBA00051722"/>
    </source>
</evidence>
<evidence type="ECO:0000256" key="6">
    <source>
        <dbReference type="PIRSR" id="PIRSR617867-1"/>
    </source>
</evidence>
<keyword evidence="9" id="KW-1185">Reference proteome</keyword>